<dbReference type="GO" id="GO:0003924">
    <property type="term" value="F:GTPase activity"/>
    <property type="evidence" value="ECO:0007669"/>
    <property type="project" value="InterPro"/>
</dbReference>
<dbReference type="Proteomes" id="UP000193498">
    <property type="component" value="Unassembled WGS sequence"/>
</dbReference>
<feature type="region of interest" description="Disordered" evidence="3">
    <location>
        <begin position="175"/>
        <end position="199"/>
    </location>
</feature>
<dbReference type="Pfam" id="PF00071">
    <property type="entry name" value="Ras"/>
    <property type="match status" value="1"/>
</dbReference>
<dbReference type="PANTHER" id="PTHR24070">
    <property type="entry name" value="RAS, DI-RAS, AND RHEB FAMILY MEMBERS OF SMALL GTPASE SUPERFAMILY"/>
    <property type="match status" value="1"/>
</dbReference>
<keyword evidence="2" id="KW-0342">GTP-binding</keyword>
<dbReference type="GO" id="GO:0005525">
    <property type="term" value="F:GTP binding"/>
    <property type="evidence" value="ECO:0007669"/>
    <property type="project" value="UniProtKB-KW"/>
</dbReference>
<evidence type="ECO:0000313" key="4">
    <source>
        <dbReference type="EMBL" id="ORY05872.1"/>
    </source>
</evidence>
<dbReference type="PROSITE" id="PS51420">
    <property type="entry name" value="RHO"/>
    <property type="match status" value="1"/>
</dbReference>
<evidence type="ECO:0000313" key="5">
    <source>
        <dbReference type="Proteomes" id="UP000193498"/>
    </source>
</evidence>
<gene>
    <name evidence="4" type="ORF">K493DRAFT_328052</name>
</gene>
<dbReference type="InterPro" id="IPR020849">
    <property type="entry name" value="Small_GTPase_Ras-type"/>
</dbReference>
<feature type="compositionally biased region" description="Polar residues" evidence="3">
    <location>
        <begin position="177"/>
        <end position="193"/>
    </location>
</feature>
<keyword evidence="1" id="KW-0547">Nucleotide-binding</keyword>
<reference evidence="4 5" key="1">
    <citation type="submission" date="2016-07" db="EMBL/GenBank/DDBJ databases">
        <title>Pervasive Adenine N6-methylation of Active Genes in Fungi.</title>
        <authorList>
            <consortium name="DOE Joint Genome Institute"/>
            <person name="Mondo S.J."/>
            <person name="Dannebaum R.O."/>
            <person name="Kuo R.C."/>
            <person name="Labutti K."/>
            <person name="Haridas S."/>
            <person name="Kuo A."/>
            <person name="Salamov A."/>
            <person name="Ahrendt S.R."/>
            <person name="Lipzen A."/>
            <person name="Sullivan W."/>
            <person name="Andreopoulos W.B."/>
            <person name="Clum A."/>
            <person name="Lindquist E."/>
            <person name="Daum C."/>
            <person name="Ramamoorthy G.K."/>
            <person name="Gryganskyi A."/>
            <person name="Culley D."/>
            <person name="Magnuson J.K."/>
            <person name="James T.Y."/>
            <person name="O'Malley M.A."/>
            <person name="Stajich J.E."/>
            <person name="Spatafora J.W."/>
            <person name="Visel A."/>
            <person name="Grigoriev I.V."/>
        </authorList>
    </citation>
    <scope>NUCLEOTIDE SEQUENCE [LARGE SCALE GENOMIC DNA]</scope>
    <source>
        <strain evidence="4 5">CBS 931.73</strain>
    </source>
</reference>
<name>A0A1Y1Z6E6_9FUNG</name>
<dbReference type="PRINTS" id="PR00449">
    <property type="entry name" value="RASTRNSFRMNG"/>
</dbReference>
<dbReference type="SMART" id="SM00174">
    <property type="entry name" value="RHO"/>
    <property type="match status" value="1"/>
</dbReference>
<dbReference type="InterPro" id="IPR027417">
    <property type="entry name" value="P-loop_NTPase"/>
</dbReference>
<protein>
    <submittedName>
        <fullName evidence="4">Ras-like protein rasB</fullName>
    </submittedName>
</protein>
<dbReference type="AlphaFoldDB" id="A0A1Y1Z6E6"/>
<evidence type="ECO:0000256" key="3">
    <source>
        <dbReference type="SAM" id="MobiDB-lite"/>
    </source>
</evidence>
<dbReference type="STRING" id="1314790.A0A1Y1Z6E6"/>
<sequence length="199" mass="21957">MSSLLPAAKYSIVILGGGGVGKSAITLNFVRNQYDPTIEDCYCKTFIMDGMEYSLDITDTAGQEEYRGLFDDKFMRQGDGFVCVYSISSQDSLEELATIIHQIRRAKEGTSCPIIVVGNKCDLEQEREVSTVQGETFAQQSKTLFLETSAKTRVNIDETFEQIVREIRRQEAVAAATSKSTPQSPNSQSKTKSSCCCIA</sequence>
<dbReference type="GO" id="GO:0007165">
    <property type="term" value="P:signal transduction"/>
    <property type="evidence" value="ECO:0007669"/>
    <property type="project" value="InterPro"/>
</dbReference>
<dbReference type="SMART" id="SM00175">
    <property type="entry name" value="RAB"/>
    <property type="match status" value="1"/>
</dbReference>
<accession>A0A1Y1Z6E6</accession>
<dbReference type="InParanoid" id="A0A1Y1Z6E6"/>
<dbReference type="InterPro" id="IPR005225">
    <property type="entry name" value="Small_GTP-bd"/>
</dbReference>
<dbReference type="GO" id="GO:0016020">
    <property type="term" value="C:membrane"/>
    <property type="evidence" value="ECO:0007669"/>
    <property type="project" value="InterPro"/>
</dbReference>
<organism evidence="4 5">
    <name type="scientific">Basidiobolus meristosporus CBS 931.73</name>
    <dbReference type="NCBI Taxonomy" id="1314790"/>
    <lineage>
        <taxon>Eukaryota</taxon>
        <taxon>Fungi</taxon>
        <taxon>Fungi incertae sedis</taxon>
        <taxon>Zoopagomycota</taxon>
        <taxon>Entomophthoromycotina</taxon>
        <taxon>Basidiobolomycetes</taxon>
        <taxon>Basidiobolales</taxon>
        <taxon>Basidiobolaceae</taxon>
        <taxon>Basidiobolus</taxon>
    </lineage>
</organism>
<keyword evidence="5" id="KW-1185">Reference proteome</keyword>
<dbReference type="CDD" id="cd00876">
    <property type="entry name" value="Ras"/>
    <property type="match status" value="1"/>
</dbReference>
<dbReference type="PROSITE" id="PS51421">
    <property type="entry name" value="RAS"/>
    <property type="match status" value="1"/>
</dbReference>
<evidence type="ECO:0000256" key="1">
    <source>
        <dbReference type="ARBA" id="ARBA00022741"/>
    </source>
</evidence>
<dbReference type="Gene3D" id="3.40.50.300">
    <property type="entry name" value="P-loop containing nucleotide triphosphate hydrolases"/>
    <property type="match status" value="1"/>
</dbReference>
<dbReference type="NCBIfam" id="TIGR00231">
    <property type="entry name" value="small_GTP"/>
    <property type="match status" value="1"/>
</dbReference>
<dbReference type="PROSITE" id="PS51419">
    <property type="entry name" value="RAB"/>
    <property type="match status" value="1"/>
</dbReference>
<evidence type="ECO:0000256" key="2">
    <source>
        <dbReference type="ARBA" id="ARBA00023134"/>
    </source>
</evidence>
<proteinExistence type="predicted"/>
<dbReference type="SUPFAM" id="SSF52540">
    <property type="entry name" value="P-loop containing nucleoside triphosphate hydrolases"/>
    <property type="match status" value="1"/>
</dbReference>
<comment type="caution">
    <text evidence="4">The sequence shown here is derived from an EMBL/GenBank/DDBJ whole genome shotgun (WGS) entry which is preliminary data.</text>
</comment>
<dbReference type="SMART" id="SM00173">
    <property type="entry name" value="RAS"/>
    <property type="match status" value="1"/>
</dbReference>
<dbReference type="OrthoDB" id="5976022at2759"/>
<dbReference type="FunFam" id="3.40.50.300:FF:001423">
    <property type="entry name" value="Ras family GTPase"/>
    <property type="match status" value="1"/>
</dbReference>
<dbReference type="EMBL" id="MCFE01000021">
    <property type="protein sequence ID" value="ORY05872.1"/>
    <property type="molecule type" value="Genomic_DNA"/>
</dbReference>
<dbReference type="InterPro" id="IPR001806">
    <property type="entry name" value="Small_GTPase"/>
</dbReference>